<gene>
    <name evidence="4" type="primary">atsA_63</name>
    <name evidence="4" type="ORF">HG66A1_64460</name>
</gene>
<dbReference type="Proteomes" id="UP000320421">
    <property type="component" value="Chromosome"/>
</dbReference>
<dbReference type="PANTHER" id="PTHR42693">
    <property type="entry name" value="ARYLSULFATASE FAMILY MEMBER"/>
    <property type="match status" value="1"/>
</dbReference>
<dbReference type="SUPFAM" id="SSF53649">
    <property type="entry name" value="Alkaline phosphatase-like"/>
    <property type="match status" value="1"/>
</dbReference>
<reference evidence="4 5" key="1">
    <citation type="submission" date="2019-02" db="EMBL/GenBank/DDBJ databases">
        <title>Deep-cultivation of Planctomycetes and their phenomic and genomic characterization uncovers novel biology.</title>
        <authorList>
            <person name="Wiegand S."/>
            <person name="Jogler M."/>
            <person name="Boedeker C."/>
            <person name="Pinto D."/>
            <person name="Vollmers J."/>
            <person name="Rivas-Marin E."/>
            <person name="Kohn T."/>
            <person name="Peeters S.H."/>
            <person name="Heuer A."/>
            <person name="Rast P."/>
            <person name="Oberbeckmann S."/>
            <person name="Bunk B."/>
            <person name="Jeske O."/>
            <person name="Meyerdierks A."/>
            <person name="Storesund J.E."/>
            <person name="Kallscheuer N."/>
            <person name="Luecker S."/>
            <person name="Lage O.M."/>
            <person name="Pohl T."/>
            <person name="Merkel B.J."/>
            <person name="Hornburger P."/>
            <person name="Mueller R.-W."/>
            <person name="Bruemmer F."/>
            <person name="Labrenz M."/>
            <person name="Spormann A.M."/>
            <person name="Op den Camp H."/>
            <person name="Overmann J."/>
            <person name="Amann R."/>
            <person name="Jetten M.S.M."/>
            <person name="Mascher T."/>
            <person name="Medema M.H."/>
            <person name="Devos D.P."/>
            <person name="Kaster A.-K."/>
            <person name="Ovreas L."/>
            <person name="Rohde M."/>
            <person name="Galperin M.Y."/>
            <person name="Jogler C."/>
        </authorList>
    </citation>
    <scope>NUCLEOTIDE SEQUENCE [LARGE SCALE GENOMIC DNA]</scope>
    <source>
        <strain evidence="4 5">HG66A1</strain>
    </source>
</reference>
<accession>A0A517PZ26</accession>
<dbReference type="AlphaFoldDB" id="A0A517PZ26"/>
<dbReference type="Pfam" id="PF00884">
    <property type="entry name" value="Sulfatase"/>
    <property type="match status" value="1"/>
</dbReference>
<keyword evidence="5" id="KW-1185">Reference proteome</keyword>
<dbReference type="InterPro" id="IPR000917">
    <property type="entry name" value="Sulfatase_N"/>
</dbReference>
<dbReference type="InterPro" id="IPR050738">
    <property type="entry name" value="Sulfatase"/>
</dbReference>
<dbReference type="Gene3D" id="3.40.720.10">
    <property type="entry name" value="Alkaline Phosphatase, subunit A"/>
    <property type="match status" value="1"/>
</dbReference>
<dbReference type="Gene3D" id="3.30.1120.10">
    <property type="match status" value="1"/>
</dbReference>
<keyword evidence="2 4" id="KW-0378">Hydrolase</keyword>
<protein>
    <submittedName>
        <fullName evidence="4">Arylsulfatase</fullName>
        <ecNumber evidence="4">3.1.6.1</ecNumber>
    </submittedName>
</protein>
<dbReference type="EC" id="3.1.6.1" evidence="4"/>
<feature type="domain" description="Sulfatase N-terminal" evidence="3">
    <location>
        <begin position="47"/>
        <end position="363"/>
    </location>
</feature>
<evidence type="ECO:0000256" key="1">
    <source>
        <dbReference type="ARBA" id="ARBA00008779"/>
    </source>
</evidence>
<dbReference type="InterPro" id="IPR017850">
    <property type="entry name" value="Alkaline_phosphatase_core_sf"/>
</dbReference>
<evidence type="ECO:0000256" key="2">
    <source>
        <dbReference type="ARBA" id="ARBA00022801"/>
    </source>
</evidence>
<proteinExistence type="inferred from homology"/>
<dbReference type="GO" id="GO:0004065">
    <property type="term" value="F:arylsulfatase activity"/>
    <property type="evidence" value="ECO:0007669"/>
    <property type="project" value="UniProtKB-EC"/>
</dbReference>
<evidence type="ECO:0000313" key="5">
    <source>
        <dbReference type="Proteomes" id="UP000320421"/>
    </source>
</evidence>
<organism evidence="4 5">
    <name type="scientific">Gimesia chilikensis</name>
    <dbReference type="NCBI Taxonomy" id="2605989"/>
    <lineage>
        <taxon>Bacteria</taxon>
        <taxon>Pseudomonadati</taxon>
        <taxon>Planctomycetota</taxon>
        <taxon>Planctomycetia</taxon>
        <taxon>Planctomycetales</taxon>
        <taxon>Planctomycetaceae</taxon>
        <taxon>Gimesia</taxon>
    </lineage>
</organism>
<dbReference type="RefSeq" id="WP_197996902.1">
    <property type="nucleotide sequence ID" value="NZ_CP036266.1"/>
</dbReference>
<sequence length="477" mass="53704">MSIRALRNLNTNISGGLRFPFASVVFWLMICLLSVPTAVQAAEQQRPNIIFIMADDLGYGDLGCYGQKLIQTPHIDQLAAQGMRFTQAYAGASVCTASRAVLMTGLHNGHTPARDNIPHYPTYLQADDVTIAEVLKKSGYRCGGVGKWSLGDAGTVGQATNQGFDMWFGYLNQDHAHYYFTEYLDDNEGRLELTGNRESRQQYSHDLLTDRALKFIRTSTADPFFLYAAYTVPHFSAKEEDPHGLAVPSTEPYSDRDWDAKSKKYAAMIHRLDRDVGRIMRLVDELQLRERTLIIFTSDNGGHKGVPKRFQTNGPLRGFKRDLTEGGIRVPLIARWPGVIPADTVNEEVIAFQDMLPTFTELAVAPVPKELDGVSLVQTLQGKPLPEKHDFLYWDYGHCRARYDQAVRWKDWKGIRHGQQAAIALYDLKQDLGETTDVAKQHPEVVQRIAQIMETAAVPSERYPIGTRYRGKALWQP</sequence>
<dbReference type="EMBL" id="CP036266">
    <property type="protein sequence ID" value="QDT24612.1"/>
    <property type="molecule type" value="Genomic_DNA"/>
</dbReference>
<dbReference type="CDD" id="cd16145">
    <property type="entry name" value="ARS_like"/>
    <property type="match status" value="1"/>
</dbReference>
<evidence type="ECO:0000259" key="3">
    <source>
        <dbReference type="Pfam" id="PF00884"/>
    </source>
</evidence>
<evidence type="ECO:0000313" key="4">
    <source>
        <dbReference type="EMBL" id="QDT24612.1"/>
    </source>
</evidence>
<name>A0A517PZ26_9PLAN</name>
<dbReference type="PANTHER" id="PTHR42693:SF53">
    <property type="entry name" value="ENDO-4-O-SULFATASE"/>
    <property type="match status" value="1"/>
</dbReference>
<comment type="similarity">
    <text evidence="1">Belongs to the sulfatase family.</text>
</comment>